<feature type="region of interest" description="Disordered" evidence="2">
    <location>
        <begin position="362"/>
        <end position="422"/>
    </location>
</feature>
<feature type="compositionally biased region" description="Polar residues" evidence="2">
    <location>
        <begin position="497"/>
        <end position="513"/>
    </location>
</feature>
<dbReference type="InterPro" id="IPR035441">
    <property type="entry name" value="TFIIS/LEDGF_dom_sf"/>
</dbReference>
<proteinExistence type="predicted"/>
<feature type="compositionally biased region" description="Basic residues" evidence="2">
    <location>
        <begin position="605"/>
        <end position="619"/>
    </location>
</feature>
<dbReference type="InterPro" id="IPR000571">
    <property type="entry name" value="Znf_CCCH"/>
</dbReference>
<keyword evidence="1" id="KW-0862">Zinc</keyword>
<keyword evidence="5" id="KW-1185">Reference proteome</keyword>
<dbReference type="EMBL" id="JAEPRC010000760">
    <property type="protein sequence ID" value="KAG2192083.1"/>
    <property type="molecule type" value="Genomic_DNA"/>
</dbReference>
<feature type="region of interest" description="Disordered" evidence="2">
    <location>
        <begin position="493"/>
        <end position="513"/>
    </location>
</feature>
<dbReference type="SUPFAM" id="SSF47676">
    <property type="entry name" value="Conserved domain common to transcription factors TFIIS, elongin A, CRSP70"/>
    <property type="match status" value="1"/>
</dbReference>
<name>A0A8H7UU29_9FUNG</name>
<dbReference type="PROSITE" id="PS50103">
    <property type="entry name" value="ZF_C3H1"/>
    <property type="match status" value="1"/>
</dbReference>
<feature type="region of interest" description="Disordered" evidence="2">
    <location>
        <begin position="591"/>
        <end position="633"/>
    </location>
</feature>
<dbReference type="Proteomes" id="UP000650833">
    <property type="component" value="Unassembled WGS sequence"/>
</dbReference>
<feature type="region of interest" description="Disordered" evidence="2">
    <location>
        <begin position="143"/>
        <end position="171"/>
    </location>
</feature>
<keyword evidence="1" id="KW-0863">Zinc-finger</keyword>
<dbReference type="PANTHER" id="PTHR46557:SF1">
    <property type="entry name" value="SERINE_THREONINE-PROTEIN PHOSPHATASE 1 REGULATORY SUBUNIT 10"/>
    <property type="match status" value="1"/>
</dbReference>
<dbReference type="Gene3D" id="1.20.930.10">
    <property type="entry name" value="Conserved domain common to transcription factors TFIIS, elongin A, CRSP70"/>
    <property type="match status" value="1"/>
</dbReference>
<dbReference type="GO" id="GO:0008157">
    <property type="term" value="F:protein phosphatase 1 binding"/>
    <property type="evidence" value="ECO:0007669"/>
    <property type="project" value="TreeGrafter"/>
</dbReference>
<evidence type="ECO:0000256" key="1">
    <source>
        <dbReference type="PROSITE-ProRule" id="PRU00723"/>
    </source>
</evidence>
<protein>
    <recommendedName>
        <fullName evidence="3">C3H1-type domain-containing protein</fullName>
    </recommendedName>
</protein>
<feature type="zinc finger region" description="C3H1-type" evidence="1">
    <location>
        <begin position="630"/>
        <end position="658"/>
    </location>
</feature>
<evidence type="ECO:0000256" key="2">
    <source>
        <dbReference type="SAM" id="MobiDB-lite"/>
    </source>
</evidence>
<dbReference type="PANTHER" id="PTHR46557">
    <property type="entry name" value="SERINE/THREONINE-PROTEIN PHOSPHATASE 1 REGULATORY SUBUNIT 10-RELATED"/>
    <property type="match status" value="1"/>
</dbReference>
<dbReference type="GO" id="GO:0072357">
    <property type="term" value="C:PTW/PP1 phosphatase complex"/>
    <property type="evidence" value="ECO:0007669"/>
    <property type="project" value="TreeGrafter"/>
</dbReference>
<comment type="caution">
    <text evidence="4">The sequence shown here is derived from an EMBL/GenBank/DDBJ whole genome shotgun (WGS) entry which is preliminary data.</text>
</comment>
<dbReference type="AlphaFoldDB" id="A0A8H7UU29"/>
<feature type="compositionally biased region" description="Low complexity" evidence="2">
    <location>
        <begin position="551"/>
        <end position="568"/>
    </location>
</feature>
<reference evidence="4" key="1">
    <citation type="submission" date="2020-12" db="EMBL/GenBank/DDBJ databases">
        <title>Metabolic potential, ecology and presence of endohyphal bacteria is reflected in genomic diversity of Mucoromycotina.</title>
        <authorList>
            <person name="Muszewska A."/>
            <person name="Okrasinska A."/>
            <person name="Steczkiewicz K."/>
            <person name="Drgas O."/>
            <person name="Orlowska M."/>
            <person name="Perlinska-Lenart U."/>
            <person name="Aleksandrzak-Piekarczyk T."/>
            <person name="Szatraj K."/>
            <person name="Zielenkiewicz U."/>
            <person name="Pilsyk S."/>
            <person name="Malc E."/>
            <person name="Mieczkowski P."/>
            <person name="Kruszewska J.S."/>
            <person name="Biernat P."/>
            <person name="Pawlowska J."/>
        </authorList>
    </citation>
    <scope>NUCLEOTIDE SEQUENCE</scope>
    <source>
        <strain evidence="4">CBS 226.32</strain>
    </source>
</reference>
<sequence>MPSNENSVATLEEFEHGIKSVDDYQKYLALLQYTSEYKLNLFEPLFKTLDSVVLSSIGESQEFGKVMKQLSDIACNSWNEDMIKSLLKIMDHIPLHLDVLIKNSLGFCVKNIKKSAIEKNNTEITELTNALIEKWKVLQKKSGLNANGKRNSPDRSSSTSPPSSIESPVKKQIKLEIQKEPPTRPKAMADLNFLSSLRDSKKYPNTRPIYNVDKILEGFGNKLVKSNALLDKNSTLSPMKKEVVNNSSSDAADSSKRKRVRFKDDLFEIREYEKNPEEWTSFDANGKSVEHQYGNARDLDVKEGQNAFMHFPQIAWYTPLELRFDLNSANSSLNVRSFTQSNEALAQDDREKLALAAIYTSPQHIPPSPAEPDEIPNFNSDGSVPVIPLDDTESLPVLTPATTISSSSSPPPPPPPSHLSSSAVPIVQSNLITAANLNAAAAAIAAMKEQSSFMIPQQQQQQHQQYNHPVTSIAAQPTSSTANYYNQPLATARAPQNVASPTTPPNTAGMFNQPAISNQTVESMLKNNPGIMNSLKQLSFLASGNIVNGNTTPQQTQAQPQPAYQTAQSYHPYQQHFPSNKQQFQQNDWNRNNKNEYMNDNHIQQQRKKNKGRGPRGRNNRGGASGRNNGRMPAVCTFYNSPDGCRNGDSCSFLHENLH</sequence>
<evidence type="ECO:0000313" key="5">
    <source>
        <dbReference type="Proteomes" id="UP000650833"/>
    </source>
</evidence>
<gene>
    <name evidence="4" type="ORF">INT46_003223</name>
</gene>
<dbReference type="GO" id="GO:0000785">
    <property type="term" value="C:chromatin"/>
    <property type="evidence" value="ECO:0007669"/>
    <property type="project" value="TreeGrafter"/>
</dbReference>
<feature type="compositionally biased region" description="Low complexity" evidence="2">
    <location>
        <begin position="154"/>
        <end position="167"/>
    </location>
</feature>
<dbReference type="OrthoDB" id="6159439at2759"/>
<feature type="domain" description="C3H1-type" evidence="3">
    <location>
        <begin position="630"/>
        <end position="658"/>
    </location>
</feature>
<keyword evidence="1" id="KW-0479">Metal-binding</keyword>
<feature type="region of interest" description="Disordered" evidence="2">
    <location>
        <begin position="549"/>
        <end position="569"/>
    </location>
</feature>
<evidence type="ECO:0000259" key="3">
    <source>
        <dbReference type="PROSITE" id="PS50103"/>
    </source>
</evidence>
<organism evidence="4 5">
    <name type="scientific">Mucor plumbeus</name>
    <dbReference type="NCBI Taxonomy" id="97098"/>
    <lineage>
        <taxon>Eukaryota</taxon>
        <taxon>Fungi</taxon>
        <taxon>Fungi incertae sedis</taxon>
        <taxon>Mucoromycota</taxon>
        <taxon>Mucoromycotina</taxon>
        <taxon>Mucoromycetes</taxon>
        <taxon>Mucorales</taxon>
        <taxon>Mucorineae</taxon>
        <taxon>Mucoraceae</taxon>
        <taxon>Mucor</taxon>
    </lineage>
</organism>
<evidence type="ECO:0000313" key="4">
    <source>
        <dbReference type="EMBL" id="KAG2192083.1"/>
    </source>
</evidence>
<accession>A0A8H7UU29</accession>
<dbReference type="GO" id="GO:0008270">
    <property type="term" value="F:zinc ion binding"/>
    <property type="evidence" value="ECO:0007669"/>
    <property type="project" value="UniProtKB-KW"/>
</dbReference>